<comment type="caution">
    <text evidence="2">The sequence shown here is derived from an EMBL/GenBank/DDBJ whole genome shotgun (WGS) entry which is preliminary data.</text>
</comment>
<feature type="compositionally biased region" description="Pro residues" evidence="1">
    <location>
        <begin position="1"/>
        <end position="10"/>
    </location>
</feature>
<sequence length="485" mass="51614">MPAVVSPPPLWAGDEEEHERNGHEEVEQIEQLEQLDQHNQQNQLNQPSQLNLVEPNQHDPLFTLSTASPPSSSVSPFSSLSSFFSSRPTAFPPLLSHSLASTAHWLLLAATLVLVSSLLVAARRLVCGRPKRRRLSPSTASALGRQNTKTTHDGNVHVHVLSEKDKTRNEPINNAKDKSIHDQTPRASFDAITYTLPTSPSAPTSTSTSTSTSTPPFPVPFIPFTHLPTRPPSLGFPYPLPTPVNFTGNYNASYKVNTHPQAQPQKRLRRVRVYHLQNRWPADTMDKSRRASSASSSTSMTTTTTTTLVPDHAAAPRPPPLPLSTSSFAFERPTLASGRAGQDDDMGDDMDGNDSNGDEAPGTASPTRVAASIAFIHQPNPDYANVGDEETLTAATATAPPPAELPSSPSVSTVTETLPALDTGATNELLSVLGAVPDVAAAGDGDWGGHTRVYGGGVCLACLAAESSGGQGGEYGASVPMEQRR</sequence>
<evidence type="ECO:0000313" key="2">
    <source>
        <dbReference type="EMBL" id="KJR85123.1"/>
    </source>
</evidence>
<dbReference type="KEGG" id="ssck:SPSK_09189"/>
<dbReference type="VEuPathDB" id="FungiDB:SPSK_09189"/>
<dbReference type="EMBL" id="AXCR01000007">
    <property type="protein sequence ID" value="KJR85123.1"/>
    <property type="molecule type" value="Genomic_DNA"/>
</dbReference>
<feature type="region of interest" description="Disordered" evidence="1">
    <location>
        <begin position="279"/>
        <end position="366"/>
    </location>
</feature>
<dbReference type="Proteomes" id="UP000033710">
    <property type="component" value="Unassembled WGS sequence"/>
</dbReference>
<feature type="compositionally biased region" description="Acidic residues" evidence="1">
    <location>
        <begin position="343"/>
        <end position="352"/>
    </location>
</feature>
<dbReference type="AlphaFoldDB" id="A0A0F2M5Z9"/>
<feature type="region of interest" description="Disordered" evidence="1">
    <location>
        <begin position="1"/>
        <end position="25"/>
    </location>
</feature>
<feature type="compositionally biased region" description="Low complexity" evidence="1">
    <location>
        <begin position="291"/>
        <end position="307"/>
    </location>
</feature>
<dbReference type="GeneID" id="27671043"/>
<protein>
    <submittedName>
        <fullName evidence="2">Uncharacterized protein</fullName>
    </submittedName>
</protein>
<organism evidence="2 3">
    <name type="scientific">Sporothrix schenckii 1099-18</name>
    <dbReference type="NCBI Taxonomy" id="1397361"/>
    <lineage>
        <taxon>Eukaryota</taxon>
        <taxon>Fungi</taxon>
        <taxon>Dikarya</taxon>
        <taxon>Ascomycota</taxon>
        <taxon>Pezizomycotina</taxon>
        <taxon>Sordariomycetes</taxon>
        <taxon>Sordariomycetidae</taxon>
        <taxon>Ophiostomatales</taxon>
        <taxon>Ophiostomataceae</taxon>
        <taxon>Sporothrix</taxon>
    </lineage>
</organism>
<reference evidence="2 3" key="2">
    <citation type="journal article" date="2015" name="Eukaryot. Cell">
        <title>Asexual propagation of a virulent clone complex in a human and feline outbreak of sporotrichosis.</title>
        <authorList>
            <person name="Teixeira Mde M."/>
            <person name="Rodrigues A.M."/>
            <person name="Tsui C.K."/>
            <person name="de Almeida L.G."/>
            <person name="Van Diepeningen A.D."/>
            <person name="van den Ende B.G."/>
            <person name="Fernandes G.F."/>
            <person name="Kano R."/>
            <person name="Hamelin R.C."/>
            <person name="Lopes-Bezerra L.M."/>
            <person name="Vasconcelos A.T."/>
            <person name="de Hoog S."/>
            <person name="de Camargo Z.P."/>
            <person name="Felipe M.S."/>
        </authorList>
    </citation>
    <scope>NUCLEOTIDE SEQUENCE [LARGE SCALE GENOMIC DNA]</scope>
    <source>
        <strain evidence="2 3">1099-18</strain>
    </source>
</reference>
<accession>A0A0F2M5Z9</accession>
<evidence type="ECO:0000256" key="1">
    <source>
        <dbReference type="SAM" id="MobiDB-lite"/>
    </source>
</evidence>
<feature type="region of interest" description="Disordered" evidence="1">
    <location>
        <begin position="131"/>
        <end position="152"/>
    </location>
</feature>
<dbReference type="RefSeq" id="XP_016587799.1">
    <property type="nucleotide sequence ID" value="XM_016735766.1"/>
</dbReference>
<feature type="compositionally biased region" description="Polar residues" evidence="1">
    <location>
        <begin position="136"/>
        <end position="149"/>
    </location>
</feature>
<reference evidence="2 3" key="1">
    <citation type="journal article" date="2014" name="BMC Genomics">
        <title>Comparative genomics of the major fungal agents of human and animal Sporotrichosis: Sporothrix schenckii and Sporothrix brasiliensis.</title>
        <authorList>
            <person name="Teixeira M.M."/>
            <person name="de Almeida L.G."/>
            <person name="Kubitschek-Barreira P."/>
            <person name="Alves F.L."/>
            <person name="Kioshima E.S."/>
            <person name="Abadio A.K."/>
            <person name="Fernandes L."/>
            <person name="Derengowski L.S."/>
            <person name="Ferreira K.S."/>
            <person name="Souza R.C."/>
            <person name="Ruiz J.C."/>
            <person name="de Andrade N.C."/>
            <person name="Paes H.C."/>
            <person name="Nicola A.M."/>
            <person name="Albuquerque P."/>
            <person name="Gerber A.L."/>
            <person name="Martins V.P."/>
            <person name="Peconick L.D."/>
            <person name="Neto A.V."/>
            <person name="Chaucanez C.B."/>
            <person name="Silva P.A."/>
            <person name="Cunha O.L."/>
            <person name="de Oliveira F.F."/>
            <person name="dos Santos T.C."/>
            <person name="Barros A.L."/>
            <person name="Soares M.A."/>
            <person name="de Oliveira L.M."/>
            <person name="Marini M.M."/>
            <person name="Villalobos-Duno H."/>
            <person name="Cunha M.M."/>
            <person name="de Hoog S."/>
            <person name="da Silveira J.F."/>
            <person name="Henrissat B."/>
            <person name="Nino-Vega G.A."/>
            <person name="Cisalpino P.S."/>
            <person name="Mora-Montes H.M."/>
            <person name="Almeida S.R."/>
            <person name="Stajich J.E."/>
            <person name="Lopes-Bezerra L.M."/>
            <person name="Vasconcelos A.T."/>
            <person name="Felipe M.S."/>
        </authorList>
    </citation>
    <scope>NUCLEOTIDE SEQUENCE [LARGE SCALE GENOMIC DNA]</scope>
    <source>
        <strain evidence="2 3">1099-18</strain>
    </source>
</reference>
<proteinExistence type="predicted"/>
<gene>
    <name evidence="2" type="ORF">SPSK_09189</name>
</gene>
<dbReference type="OrthoDB" id="5235700at2759"/>
<name>A0A0F2M5Z9_SPOSC</name>
<evidence type="ECO:0000313" key="3">
    <source>
        <dbReference type="Proteomes" id="UP000033710"/>
    </source>
</evidence>